<dbReference type="InterPro" id="IPR045393">
    <property type="entry name" value="DUF6518"/>
</dbReference>
<dbReference type="RefSeq" id="WP_378969540.1">
    <property type="nucleotide sequence ID" value="NZ_JBHTBJ010000011.1"/>
</dbReference>
<evidence type="ECO:0000256" key="1">
    <source>
        <dbReference type="SAM" id="Phobius"/>
    </source>
</evidence>
<reference evidence="3" key="1">
    <citation type="journal article" date="2019" name="Int. J. Syst. Evol. Microbiol.">
        <title>The Global Catalogue of Microorganisms (GCM) 10K type strain sequencing project: providing services to taxonomists for standard genome sequencing and annotation.</title>
        <authorList>
            <consortium name="The Broad Institute Genomics Platform"/>
            <consortium name="The Broad Institute Genome Sequencing Center for Infectious Disease"/>
            <person name="Wu L."/>
            <person name="Ma J."/>
        </authorList>
    </citation>
    <scope>NUCLEOTIDE SEQUENCE [LARGE SCALE GENOMIC DNA]</scope>
    <source>
        <strain evidence="3">XZYJT-10</strain>
    </source>
</reference>
<organism evidence="2 3">
    <name type="scientific">Paractinoplanes rhizophilus</name>
    <dbReference type="NCBI Taxonomy" id="1416877"/>
    <lineage>
        <taxon>Bacteria</taxon>
        <taxon>Bacillati</taxon>
        <taxon>Actinomycetota</taxon>
        <taxon>Actinomycetes</taxon>
        <taxon>Micromonosporales</taxon>
        <taxon>Micromonosporaceae</taxon>
        <taxon>Paractinoplanes</taxon>
    </lineage>
</organism>
<evidence type="ECO:0000313" key="2">
    <source>
        <dbReference type="EMBL" id="MFC7275775.1"/>
    </source>
</evidence>
<dbReference type="Pfam" id="PF20128">
    <property type="entry name" value="DUF6518"/>
    <property type="match status" value="1"/>
</dbReference>
<keyword evidence="1" id="KW-1133">Transmembrane helix</keyword>
<feature type="transmembrane region" description="Helical" evidence="1">
    <location>
        <begin position="120"/>
        <end position="137"/>
    </location>
</feature>
<protein>
    <submittedName>
        <fullName evidence="2">DUF6518 family protein</fullName>
    </submittedName>
</protein>
<feature type="transmembrane region" description="Helical" evidence="1">
    <location>
        <begin position="27"/>
        <end position="44"/>
    </location>
</feature>
<proteinExistence type="predicted"/>
<feature type="transmembrane region" description="Helical" evidence="1">
    <location>
        <begin position="143"/>
        <end position="162"/>
    </location>
</feature>
<dbReference type="EMBL" id="JBHTBJ010000011">
    <property type="protein sequence ID" value="MFC7275775.1"/>
    <property type="molecule type" value="Genomic_DNA"/>
</dbReference>
<feature type="transmembrane region" description="Helical" evidence="1">
    <location>
        <begin position="89"/>
        <end position="108"/>
    </location>
</feature>
<feature type="transmembrane region" description="Helical" evidence="1">
    <location>
        <begin position="169"/>
        <end position="188"/>
    </location>
</feature>
<comment type="caution">
    <text evidence="2">The sequence shown here is derived from an EMBL/GenBank/DDBJ whole genome shotgun (WGS) entry which is preliminary data.</text>
</comment>
<keyword evidence="3" id="KW-1185">Reference proteome</keyword>
<evidence type="ECO:0000313" key="3">
    <source>
        <dbReference type="Proteomes" id="UP001596548"/>
    </source>
</evidence>
<accession>A0ABW2HTC2</accession>
<keyword evidence="1" id="KW-0472">Membrane</keyword>
<keyword evidence="1" id="KW-0812">Transmembrane</keyword>
<feature type="transmembrane region" description="Helical" evidence="1">
    <location>
        <begin position="56"/>
        <end position="77"/>
    </location>
</feature>
<gene>
    <name evidence="2" type="ORF">ACFQS1_17435</name>
</gene>
<sequence length="189" mass="19773">MIAVAPLAGLLLGFLDFVWIKYVPYPLGGLGNSTAVWAVAAFLLTRRSRWSLPASVLGGVVMLVVAVPAYYLAAALIQNDELSNAYASYALIWMAMGVLAGAIFGAGGHLARVPGRRQRVAIALPGAVLFAEAAIELRRAGDPSYGVAEPLLLAAILIALGLVVSRRALLLTVPLAALGFVVFSLTGFR</sequence>
<name>A0ABW2HTC2_9ACTN</name>
<dbReference type="Proteomes" id="UP001596548">
    <property type="component" value="Unassembled WGS sequence"/>
</dbReference>